<keyword evidence="3" id="KW-0804">Transcription</keyword>
<feature type="domain" description="Cyclic nucleotide-binding" evidence="4">
    <location>
        <begin position="42"/>
        <end position="126"/>
    </location>
</feature>
<protein>
    <recommendedName>
        <fullName evidence="8">Crp/Fnr family transcriptional regulator</fullName>
    </recommendedName>
</protein>
<proteinExistence type="predicted"/>
<sequence>MLENWFPPGPRPTAAARSSIFIANRLENGDRHLWETALSRGERSWRKGEELAVEGEPPGALHVILEGWVQKYRQLPDGRRQLLGFCLPGQVCDIDLLRRRVHGHTATAIGNLRAAALTRDGLEELLDRCRGLGAALIDADTISAAIQREWLVNVGIRSGRERLAHLLCELYVLQGGDVDRGEVDFPVTQGQLGEALGMTSVHVNRILREFQAEYGAAVQQRRLAISDFGALARRAVFDPAYLGIDSEKPN</sequence>
<dbReference type="GO" id="GO:0003677">
    <property type="term" value="F:DNA binding"/>
    <property type="evidence" value="ECO:0007669"/>
    <property type="project" value="UniProtKB-KW"/>
</dbReference>
<keyword evidence="1" id="KW-0805">Transcription regulation</keyword>
<dbReference type="CDD" id="cd00038">
    <property type="entry name" value="CAP_ED"/>
    <property type="match status" value="1"/>
</dbReference>
<evidence type="ECO:0000313" key="7">
    <source>
        <dbReference type="Proteomes" id="UP000076088"/>
    </source>
</evidence>
<evidence type="ECO:0008006" key="8">
    <source>
        <dbReference type="Google" id="ProtNLM"/>
    </source>
</evidence>
<dbReference type="AlphaFoldDB" id="A0AAC9AUQ9"/>
<gene>
    <name evidence="6" type="ORF">ATM17_07995</name>
</gene>
<dbReference type="InterPro" id="IPR000595">
    <property type="entry name" value="cNMP-bd_dom"/>
</dbReference>
<evidence type="ECO:0000256" key="2">
    <source>
        <dbReference type="ARBA" id="ARBA00023125"/>
    </source>
</evidence>
<dbReference type="GO" id="GO:0006355">
    <property type="term" value="P:regulation of DNA-templated transcription"/>
    <property type="evidence" value="ECO:0007669"/>
    <property type="project" value="InterPro"/>
</dbReference>
<keyword evidence="2" id="KW-0238">DNA-binding</keyword>
<dbReference type="Gene3D" id="2.60.120.10">
    <property type="entry name" value="Jelly Rolls"/>
    <property type="match status" value="1"/>
</dbReference>
<organism evidence="6 7">
    <name type="scientific">Sphingopyxis macrogoltabida</name>
    <name type="common">Sphingomonas macrogoltabidus</name>
    <dbReference type="NCBI Taxonomy" id="33050"/>
    <lineage>
        <taxon>Bacteria</taxon>
        <taxon>Pseudomonadati</taxon>
        <taxon>Pseudomonadota</taxon>
        <taxon>Alphaproteobacteria</taxon>
        <taxon>Sphingomonadales</taxon>
        <taxon>Sphingomonadaceae</taxon>
        <taxon>Sphingopyxis</taxon>
    </lineage>
</organism>
<evidence type="ECO:0000256" key="1">
    <source>
        <dbReference type="ARBA" id="ARBA00023015"/>
    </source>
</evidence>
<dbReference type="InterPro" id="IPR018490">
    <property type="entry name" value="cNMP-bd_dom_sf"/>
</dbReference>
<dbReference type="Proteomes" id="UP000076088">
    <property type="component" value="Chromosome"/>
</dbReference>
<reference evidence="7" key="1">
    <citation type="submission" date="2015-11" db="EMBL/GenBank/DDBJ databases">
        <title>Complete genome sequence of a polyethylene-glycol degrader Sphingopyxis macrogoltabida 203N (NBRC 111659).</title>
        <authorList>
            <person name="Yoshiyuki O."/>
            <person name="Shouta N."/>
            <person name="Nagata Y."/>
            <person name="Numata M."/>
            <person name="Tsuchikane K."/>
            <person name="Hosoyama A."/>
            <person name="Yamazoe A."/>
            <person name="Tsuda M."/>
            <person name="Fujita N."/>
            <person name="Kawai F."/>
        </authorList>
    </citation>
    <scope>NUCLEOTIDE SEQUENCE [LARGE SCALE GENOMIC DNA]</scope>
    <source>
        <strain evidence="7">203N</strain>
    </source>
</reference>
<evidence type="ECO:0000256" key="3">
    <source>
        <dbReference type="ARBA" id="ARBA00023163"/>
    </source>
</evidence>
<feature type="domain" description="HTH crp-type" evidence="5">
    <location>
        <begin position="157"/>
        <end position="229"/>
    </location>
</feature>
<keyword evidence="7" id="KW-1185">Reference proteome</keyword>
<dbReference type="InterPro" id="IPR012318">
    <property type="entry name" value="HTH_CRP"/>
</dbReference>
<dbReference type="SMART" id="SM00100">
    <property type="entry name" value="cNMP"/>
    <property type="match status" value="1"/>
</dbReference>
<dbReference type="PROSITE" id="PS50042">
    <property type="entry name" value="CNMP_BINDING_3"/>
    <property type="match status" value="1"/>
</dbReference>
<dbReference type="EMBL" id="CP013344">
    <property type="protein sequence ID" value="AMU88983.1"/>
    <property type="molecule type" value="Genomic_DNA"/>
</dbReference>
<reference evidence="6 7" key="2">
    <citation type="journal article" date="2016" name="Genome Announc.">
        <title>Complete Genome Sequence of Sphingopyxis macrogoltabida Strain 203N (NBRC 111659), a Polyethylene Glycol Degrader.</title>
        <authorList>
            <person name="Ohtsubo Y."/>
            <person name="Nonoyama S."/>
            <person name="Nagata Y."/>
            <person name="Numata M."/>
            <person name="Tsuchikane K."/>
            <person name="Hosoyama A."/>
            <person name="Yamazoe A."/>
            <person name="Tsuda M."/>
            <person name="Fujita N."/>
            <person name="Kawai F."/>
        </authorList>
    </citation>
    <scope>NUCLEOTIDE SEQUENCE [LARGE SCALE GENOMIC DNA]</scope>
    <source>
        <strain evidence="6 7">203N</strain>
    </source>
</reference>
<dbReference type="RefSeq" id="WP_054728071.1">
    <property type="nucleotide sequence ID" value="NZ_CP009429.1"/>
</dbReference>
<accession>A0AAC9AUQ9</accession>
<dbReference type="SUPFAM" id="SSF46785">
    <property type="entry name" value="Winged helix' DNA-binding domain"/>
    <property type="match status" value="1"/>
</dbReference>
<dbReference type="KEGG" id="smaz:LH19_11885"/>
<dbReference type="Gene3D" id="1.10.10.10">
    <property type="entry name" value="Winged helix-like DNA-binding domain superfamily/Winged helix DNA-binding domain"/>
    <property type="match status" value="1"/>
</dbReference>
<dbReference type="InterPro" id="IPR036390">
    <property type="entry name" value="WH_DNA-bd_sf"/>
</dbReference>
<evidence type="ECO:0000259" key="5">
    <source>
        <dbReference type="PROSITE" id="PS51063"/>
    </source>
</evidence>
<dbReference type="InterPro" id="IPR036388">
    <property type="entry name" value="WH-like_DNA-bd_sf"/>
</dbReference>
<dbReference type="PROSITE" id="PS51063">
    <property type="entry name" value="HTH_CRP_2"/>
    <property type="match status" value="1"/>
</dbReference>
<evidence type="ECO:0000259" key="4">
    <source>
        <dbReference type="PROSITE" id="PS50042"/>
    </source>
</evidence>
<dbReference type="SUPFAM" id="SSF51206">
    <property type="entry name" value="cAMP-binding domain-like"/>
    <property type="match status" value="1"/>
</dbReference>
<dbReference type="Pfam" id="PF13545">
    <property type="entry name" value="HTH_Crp_2"/>
    <property type="match status" value="1"/>
</dbReference>
<evidence type="ECO:0000313" key="6">
    <source>
        <dbReference type="EMBL" id="AMU88983.1"/>
    </source>
</evidence>
<dbReference type="InterPro" id="IPR014710">
    <property type="entry name" value="RmlC-like_jellyroll"/>
</dbReference>
<name>A0AAC9AUQ9_SPHMC</name>
<dbReference type="Pfam" id="PF00027">
    <property type="entry name" value="cNMP_binding"/>
    <property type="match status" value="1"/>
</dbReference>